<dbReference type="PROSITE" id="PS51900">
    <property type="entry name" value="CB"/>
    <property type="match status" value="1"/>
</dbReference>
<dbReference type="Pfam" id="PF00589">
    <property type="entry name" value="Phage_integrase"/>
    <property type="match status" value="1"/>
</dbReference>
<evidence type="ECO:0000259" key="7">
    <source>
        <dbReference type="PROSITE" id="PS51900"/>
    </source>
</evidence>
<keyword evidence="2" id="KW-0229">DNA integration</keyword>
<evidence type="ECO:0000256" key="2">
    <source>
        <dbReference type="ARBA" id="ARBA00022908"/>
    </source>
</evidence>
<protein>
    <submittedName>
        <fullName evidence="8">Integrase</fullName>
    </submittedName>
</protein>
<evidence type="ECO:0000256" key="3">
    <source>
        <dbReference type="ARBA" id="ARBA00023125"/>
    </source>
</evidence>
<dbReference type="InterPro" id="IPR010998">
    <property type="entry name" value="Integrase_recombinase_N"/>
</dbReference>
<feature type="domain" description="Core-binding (CB)" evidence="7">
    <location>
        <begin position="97"/>
        <end position="177"/>
    </location>
</feature>
<sequence>MVRQVKKLSARFVASVAGPGQYSDGGNLYLIVDASGAKRWTFIFRWQGRRREMGLGGTDTISLAEARELAAQARKQVSAGVDPIRTRRAARTSQGAVTFGDFADQVFADLLPSFRSEKSRRSWEWTMAEYAKPIRGKPIDAIETADILSLLKPIWLAKAETASRVRGRIERILDAAKATGLRSGDNPARWRGHLDHLLPKRQRLQRGHHAAMPFAEVPAFMERLRGLDSASVRALEFTILTACRSGEVRLATWDEFDLDGEVWTIPGGRMKAGREHRAPITPRMAEILTSQRGAAPFVFEGARSGRPLSNMSFTMVLRRMGHPYTVHGFRSSFRDWAGETTSFAREVAEAALAHTVGDETERAYRRGDALAKRRRLMLAWERYCLGEERGKVVSITR</sequence>
<accession>A0ABT3HHX0</accession>
<name>A0ABT3HHX0_9HYPH</name>
<dbReference type="InterPro" id="IPR050808">
    <property type="entry name" value="Phage_Integrase"/>
</dbReference>
<dbReference type="PROSITE" id="PS51898">
    <property type="entry name" value="TYR_RECOMBINASE"/>
    <property type="match status" value="1"/>
</dbReference>
<dbReference type="InterPro" id="IPR053876">
    <property type="entry name" value="Phage_int_M"/>
</dbReference>
<dbReference type="InterPro" id="IPR038488">
    <property type="entry name" value="Integrase_DNA-bd_sf"/>
</dbReference>
<reference evidence="9" key="1">
    <citation type="submission" date="2023-07" db="EMBL/GenBank/DDBJ databases">
        <title>Genome sequencing of Purple Non-Sulfur Bacteria from various extreme environments.</title>
        <authorList>
            <person name="Mayer M."/>
        </authorList>
    </citation>
    <scope>NUCLEOTIDE SEQUENCE [LARGE SCALE GENOMIC DNA]</scope>
    <source>
        <strain evidence="9">DSM 17935</strain>
    </source>
</reference>
<dbReference type="PANTHER" id="PTHR30629:SF2">
    <property type="entry name" value="PROPHAGE INTEGRASE INTS-RELATED"/>
    <property type="match status" value="1"/>
</dbReference>
<gene>
    <name evidence="8" type="ORF">M2319_004268</name>
</gene>
<keyword evidence="4" id="KW-0233">DNA recombination</keyword>
<feature type="domain" description="Tyr recombinase" evidence="6">
    <location>
        <begin position="207"/>
        <end position="377"/>
    </location>
</feature>
<dbReference type="PANTHER" id="PTHR30629">
    <property type="entry name" value="PROPHAGE INTEGRASE"/>
    <property type="match status" value="1"/>
</dbReference>
<dbReference type="CDD" id="cd00801">
    <property type="entry name" value="INT_P4_C"/>
    <property type="match status" value="1"/>
</dbReference>
<proteinExistence type="inferred from homology"/>
<evidence type="ECO:0000256" key="5">
    <source>
        <dbReference type="PROSITE-ProRule" id="PRU01248"/>
    </source>
</evidence>
<dbReference type="SUPFAM" id="SSF56349">
    <property type="entry name" value="DNA breaking-rejoining enzymes"/>
    <property type="match status" value="1"/>
</dbReference>
<organism evidence="8 9">
    <name type="scientific">Rhodobium gokarnense</name>
    <dbReference type="NCBI Taxonomy" id="364296"/>
    <lineage>
        <taxon>Bacteria</taxon>
        <taxon>Pseudomonadati</taxon>
        <taxon>Pseudomonadota</taxon>
        <taxon>Alphaproteobacteria</taxon>
        <taxon>Hyphomicrobiales</taxon>
        <taxon>Rhodobiaceae</taxon>
        <taxon>Rhodobium</taxon>
    </lineage>
</organism>
<dbReference type="Proteomes" id="UP001209755">
    <property type="component" value="Unassembled WGS sequence"/>
</dbReference>
<dbReference type="RefSeq" id="WP_264603481.1">
    <property type="nucleotide sequence ID" value="NZ_JAOQNS010000016.1"/>
</dbReference>
<comment type="similarity">
    <text evidence="1">Belongs to the 'phage' integrase family.</text>
</comment>
<dbReference type="Gene3D" id="1.10.150.130">
    <property type="match status" value="1"/>
</dbReference>
<dbReference type="Gene3D" id="1.10.443.10">
    <property type="entry name" value="Intergrase catalytic core"/>
    <property type="match status" value="1"/>
</dbReference>
<dbReference type="Gene3D" id="3.30.160.390">
    <property type="entry name" value="Integrase, DNA-binding domain"/>
    <property type="match status" value="1"/>
</dbReference>
<evidence type="ECO:0000313" key="9">
    <source>
        <dbReference type="Proteomes" id="UP001209755"/>
    </source>
</evidence>
<dbReference type="InterPro" id="IPR044068">
    <property type="entry name" value="CB"/>
</dbReference>
<dbReference type="InterPro" id="IPR025166">
    <property type="entry name" value="Integrase_DNA_bind_dom"/>
</dbReference>
<comment type="caution">
    <text evidence="8">The sequence shown here is derived from an EMBL/GenBank/DDBJ whole genome shotgun (WGS) entry which is preliminary data.</text>
</comment>
<dbReference type="Pfam" id="PF13356">
    <property type="entry name" value="Arm-DNA-bind_3"/>
    <property type="match status" value="1"/>
</dbReference>
<keyword evidence="9" id="KW-1185">Reference proteome</keyword>
<keyword evidence="3 5" id="KW-0238">DNA-binding</keyword>
<dbReference type="EMBL" id="JAOQNS010000016">
    <property type="protein sequence ID" value="MCW2309904.1"/>
    <property type="molecule type" value="Genomic_DNA"/>
</dbReference>
<dbReference type="InterPro" id="IPR011010">
    <property type="entry name" value="DNA_brk_join_enz"/>
</dbReference>
<evidence type="ECO:0000313" key="8">
    <source>
        <dbReference type="EMBL" id="MCW2309904.1"/>
    </source>
</evidence>
<dbReference type="InterPro" id="IPR013762">
    <property type="entry name" value="Integrase-like_cat_sf"/>
</dbReference>
<dbReference type="InterPro" id="IPR002104">
    <property type="entry name" value="Integrase_catalytic"/>
</dbReference>
<evidence type="ECO:0000256" key="1">
    <source>
        <dbReference type="ARBA" id="ARBA00008857"/>
    </source>
</evidence>
<evidence type="ECO:0000259" key="6">
    <source>
        <dbReference type="PROSITE" id="PS51898"/>
    </source>
</evidence>
<dbReference type="Pfam" id="PF22022">
    <property type="entry name" value="Phage_int_M"/>
    <property type="match status" value="1"/>
</dbReference>
<evidence type="ECO:0000256" key="4">
    <source>
        <dbReference type="ARBA" id="ARBA00023172"/>
    </source>
</evidence>